<feature type="domain" description="PurM-like C-terminal" evidence="3">
    <location>
        <begin position="179"/>
        <end position="321"/>
    </location>
</feature>
<proteinExistence type="inferred from homology"/>
<reference evidence="4 5" key="1">
    <citation type="journal article" date="2023" name="ISME J.">
        <title>Cultivation and genomic characterization of novel and ubiquitous marine nitrite-oxidizing bacteria from the Nitrospirales.</title>
        <authorList>
            <person name="Mueller A.J."/>
            <person name="Daebeler A."/>
            <person name="Herbold C.W."/>
            <person name="Kirkegaard R.H."/>
            <person name="Daims H."/>
        </authorList>
    </citation>
    <scope>NUCLEOTIDE SEQUENCE [LARGE SCALE GENOMIC DNA]</scope>
    <source>
        <strain evidence="4 5">EB</strain>
    </source>
</reference>
<dbReference type="Pfam" id="PF00586">
    <property type="entry name" value="AIRS"/>
    <property type="match status" value="1"/>
</dbReference>
<dbReference type="PANTHER" id="PTHR30303">
    <property type="entry name" value="HYDROGENASE ISOENZYMES FORMATION PROTEIN HYPE"/>
    <property type="match status" value="1"/>
</dbReference>
<accession>A0ABU3K8Y2</accession>
<dbReference type="InterPro" id="IPR036921">
    <property type="entry name" value="PurM-like_N_sf"/>
</dbReference>
<name>A0ABU3K8Y2_9BACT</name>
<sequence>MIKLTQDSDFNLQCPLPSQADTIRLAHGGGGRLMQSLIQDVFLKAFSNPYLSQLHDSAVVPIEGHRIAITTDSYVVRPLFFPGGDIGSMAVHGTINDLAMSGATPLYLTAGFILEEGLPIETLQRVVTSMANAARQAGVSIVCGDTKVVDRGKGDQIFINTTGVGQVQEDIDIGHHRIQPGDRILVSGDLGSHGIAAMSVREGLSFAGGIVSDSAPLHQVVAELILEGVSIHCMRDLTRGGLASALNELGKSSKQNFLIDESQIPIQEPVRGACEVLGLDPLYVANEGKFVLFVPTNESDKALSILRKHPVSSLAGDIGEVLFSQPLHSPPVTLKTVVGTHRILDLLSGEQLPRIC</sequence>
<dbReference type="CDD" id="cd02197">
    <property type="entry name" value="HypE"/>
    <property type="match status" value="1"/>
</dbReference>
<evidence type="ECO:0000313" key="5">
    <source>
        <dbReference type="Proteomes" id="UP001250932"/>
    </source>
</evidence>
<dbReference type="PANTHER" id="PTHR30303:SF0">
    <property type="entry name" value="CARBAMOYL DEHYDRATASE HYPE"/>
    <property type="match status" value="1"/>
</dbReference>
<evidence type="ECO:0000313" key="4">
    <source>
        <dbReference type="EMBL" id="MDT7042843.1"/>
    </source>
</evidence>
<dbReference type="PIRSF" id="PIRSF005644">
    <property type="entry name" value="Hdrgns_mtr_HypE"/>
    <property type="match status" value="1"/>
</dbReference>
<dbReference type="Pfam" id="PF02769">
    <property type="entry name" value="AIRS_C"/>
    <property type="match status" value="1"/>
</dbReference>
<organism evidence="4 5">
    <name type="scientific">Candidatus Nitronereus thalassa</name>
    <dbReference type="NCBI Taxonomy" id="3020898"/>
    <lineage>
        <taxon>Bacteria</taxon>
        <taxon>Pseudomonadati</taxon>
        <taxon>Nitrospirota</taxon>
        <taxon>Nitrospiria</taxon>
        <taxon>Nitrospirales</taxon>
        <taxon>Nitrospiraceae</taxon>
        <taxon>Candidatus Nitronereus</taxon>
    </lineage>
</organism>
<comment type="caution">
    <text evidence="4">The sequence shown here is derived from an EMBL/GenBank/DDBJ whole genome shotgun (WGS) entry which is preliminary data.</text>
</comment>
<keyword evidence="5" id="KW-1185">Reference proteome</keyword>
<dbReference type="NCBIfam" id="TIGR02124">
    <property type="entry name" value="hypE"/>
    <property type="match status" value="1"/>
</dbReference>
<dbReference type="RefSeq" id="WP_313833302.1">
    <property type="nucleotide sequence ID" value="NZ_JAQOUE010000001.1"/>
</dbReference>
<evidence type="ECO:0000259" key="3">
    <source>
        <dbReference type="Pfam" id="PF02769"/>
    </source>
</evidence>
<comment type="similarity">
    <text evidence="1">Belongs to the HypE family.</text>
</comment>
<dbReference type="EMBL" id="JAQOUE010000001">
    <property type="protein sequence ID" value="MDT7042843.1"/>
    <property type="molecule type" value="Genomic_DNA"/>
</dbReference>
<dbReference type="SUPFAM" id="SSF55326">
    <property type="entry name" value="PurM N-terminal domain-like"/>
    <property type="match status" value="1"/>
</dbReference>
<protein>
    <submittedName>
        <fullName evidence="4">Hydrogenase expression/formation protein HypE</fullName>
    </submittedName>
</protein>
<dbReference type="InterPro" id="IPR011854">
    <property type="entry name" value="HypE"/>
</dbReference>
<dbReference type="Gene3D" id="3.30.1330.10">
    <property type="entry name" value="PurM-like, N-terminal domain"/>
    <property type="match status" value="1"/>
</dbReference>
<feature type="domain" description="PurM-like N-terminal" evidence="2">
    <location>
        <begin position="55"/>
        <end position="167"/>
    </location>
</feature>
<dbReference type="Proteomes" id="UP001250932">
    <property type="component" value="Unassembled WGS sequence"/>
</dbReference>
<evidence type="ECO:0000259" key="2">
    <source>
        <dbReference type="Pfam" id="PF00586"/>
    </source>
</evidence>
<dbReference type="InterPro" id="IPR010918">
    <property type="entry name" value="PurM-like_C_dom"/>
</dbReference>
<dbReference type="InterPro" id="IPR016188">
    <property type="entry name" value="PurM-like_N"/>
</dbReference>
<evidence type="ECO:0000256" key="1">
    <source>
        <dbReference type="ARBA" id="ARBA00006243"/>
    </source>
</evidence>
<dbReference type="SUPFAM" id="SSF56042">
    <property type="entry name" value="PurM C-terminal domain-like"/>
    <property type="match status" value="1"/>
</dbReference>
<dbReference type="Gene3D" id="3.90.650.10">
    <property type="entry name" value="PurM-like C-terminal domain"/>
    <property type="match status" value="1"/>
</dbReference>
<dbReference type="InterPro" id="IPR036676">
    <property type="entry name" value="PurM-like_C_sf"/>
</dbReference>
<gene>
    <name evidence="4" type="primary">hypE</name>
    <name evidence="4" type="ORF">PPG34_10805</name>
</gene>